<dbReference type="Pfam" id="PF13280">
    <property type="entry name" value="WYL"/>
    <property type="match status" value="1"/>
</dbReference>
<dbReference type="AlphaFoldDB" id="A0A5C6RP41"/>
<organism evidence="3 4">
    <name type="scientific">Phaeodactylibacter luteus</name>
    <dbReference type="NCBI Taxonomy" id="1564516"/>
    <lineage>
        <taxon>Bacteria</taxon>
        <taxon>Pseudomonadati</taxon>
        <taxon>Bacteroidota</taxon>
        <taxon>Saprospiria</taxon>
        <taxon>Saprospirales</taxon>
        <taxon>Haliscomenobacteraceae</taxon>
        <taxon>Phaeodactylibacter</taxon>
    </lineage>
</organism>
<dbReference type="OrthoDB" id="43316at2"/>
<evidence type="ECO:0000313" key="3">
    <source>
        <dbReference type="EMBL" id="TXB63744.1"/>
    </source>
</evidence>
<dbReference type="RefSeq" id="WP_147166920.1">
    <property type="nucleotide sequence ID" value="NZ_VOOR01000013.1"/>
</dbReference>
<dbReference type="PANTHER" id="PTHR34580:SF9">
    <property type="entry name" value="SLL5097 PROTEIN"/>
    <property type="match status" value="1"/>
</dbReference>
<name>A0A5C6RP41_9BACT</name>
<proteinExistence type="predicted"/>
<keyword evidence="4" id="KW-1185">Reference proteome</keyword>
<feature type="domain" description="WCX" evidence="2">
    <location>
        <begin position="256"/>
        <end position="331"/>
    </location>
</feature>
<comment type="caution">
    <text evidence="3">The sequence shown here is derived from an EMBL/GenBank/DDBJ whole genome shotgun (WGS) entry which is preliminary data.</text>
</comment>
<gene>
    <name evidence="3" type="ORF">FRY97_07945</name>
</gene>
<accession>A0A5C6RP41</accession>
<dbReference type="PANTHER" id="PTHR34580">
    <property type="match status" value="1"/>
</dbReference>
<dbReference type="InterPro" id="IPR057727">
    <property type="entry name" value="WCX_dom"/>
</dbReference>
<evidence type="ECO:0000259" key="2">
    <source>
        <dbReference type="Pfam" id="PF25583"/>
    </source>
</evidence>
<sequence>MNQEMMFRIRVIDSCLRKSSYQWTRETLAAACNDQAWEHLDLDRNYTVLTVSRDLKRMKAEPPAGFGAPIEWDAKHKTYRYADASYVLDQLPLYQEDIHLLEEALGLIQSAPYFELDKGLSTLADRIAERLKLKRAPAELPAVVFSHSQQVKGQQWVSGLYEAVIKRQCIALQYQPFEEPATRQVVSPYILREYNRRWFLIGYSHKYQKIRTFALDRIQHAEQYLLQQFYLQPGFHPKRYFDPVIGVSIPEGRQLEEVRIKVAPLRAKYLITKPIHHSQKLLEQTAAYATLSIRVIPNIELERLLLSMGEDAVVQQPSWLRQQIAERLKLAAGQYMEGTQ</sequence>
<dbReference type="PROSITE" id="PS52050">
    <property type="entry name" value="WYL"/>
    <property type="match status" value="1"/>
</dbReference>
<reference evidence="3 4" key="1">
    <citation type="submission" date="2019-08" db="EMBL/GenBank/DDBJ databases">
        <title>Genome of Phaeodactylibacter luteus.</title>
        <authorList>
            <person name="Bowman J.P."/>
        </authorList>
    </citation>
    <scope>NUCLEOTIDE SEQUENCE [LARGE SCALE GENOMIC DNA]</scope>
    <source>
        <strain evidence="3 4">KCTC 42180</strain>
    </source>
</reference>
<dbReference type="InterPro" id="IPR026881">
    <property type="entry name" value="WYL_dom"/>
</dbReference>
<dbReference type="Pfam" id="PF25583">
    <property type="entry name" value="WCX"/>
    <property type="match status" value="1"/>
</dbReference>
<feature type="domain" description="WYL" evidence="1">
    <location>
        <begin position="158"/>
        <end position="222"/>
    </location>
</feature>
<dbReference type="EMBL" id="VOOR01000013">
    <property type="protein sequence ID" value="TXB63744.1"/>
    <property type="molecule type" value="Genomic_DNA"/>
</dbReference>
<protein>
    <submittedName>
        <fullName evidence="3">WYL domain-containing protein</fullName>
    </submittedName>
</protein>
<evidence type="ECO:0000259" key="1">
    <source>
        <dbReference type="Pfam" id="PF13280"/>
    </source>
</evidence>
<evidence type="ECO:0000313" key="4">
    <source>
        <dbReference type="Proteomes" id="UP000321580"/>
    </source>
</evidence>
<dbReference type="InterPro" id="IPR051534">
    <property type="entry name" value="CBASS_pafABC_assoc_protein"/>
</dbReference>
<dbReference type="Proteomes" id="UP000321580">
    <property type="component" value="Unassembled WGS sequence"/>
</dbReference>